<keyword evidence="12" id="KW-1185">Reference proteome</keyword>
<evidence type="ECO:0000313" key="11">
    <source>
        <dbReference type="EMBL" id="KAI7837312.1"/>
    </source>
</evidence>
<dbReference type="GO" id="GO:0005789">
    <property type="term" value="C:endoplasmic reticulum membrane"/>
    <property type="evidence" value="ECO:0007669"/>
    <property type="project" value="UniProtKB-SubCell"/>
</dbReference>
<keyword evidence="9" id="KW-0325">Glycoprotein</keyword>
<dbReference type="GO" id="GO:0006506">
    <property type="term" value="P:GPI anchor biosynthetic process"/>
    <property type="evidence" value="ECO:0007669"/>
    <property type="project" value="UniProtKB-KW"/>
</dbReference>
<evidence type="ECO:0000256" key="2">
    <source>
        <dbReference type="ARBA" id="ARBA00004687"/>
    </source>
</evidence>
<gene>
    <name evidence="11" type="ORF">COHA_008827</name>
</gene>
<keyword evidence="6" id="KW-0256">Endoplasmic reticulum</keyword>
<dbReference type="Proteomes" id="UP001205105">
    <property type="component" value="Unassembled WGS sequence"/>
</dbReference>
<comment type="similarity">
    <text evidence="3">Belongs to the PIGX family.</text>
</comment>
<organism evidence="11 12">
    <name type="scientific">Chlorella ohadii</name>
    <dbReference type="NCBI Taxonomy" id="2649997"/>
    <lineage>
        <taxon>Eukaryota</taxon>
        <taxon>Viridiplantae</taxon>
        <taxon>Chlorophyta</taxon>
        <taxon>core chlorophytes</taxon>
        <taxon>Trebouxiophyceae</taxon>
        <taxon>Chlorellales</taxon>
        <taxon>Chlorellaceae</taxon>
        <taxon>Chlorella clade</taxon>
        <taxon>Chlorella</taxon>
    </lineage>
</organism>
<reference evidence="11" key="1">
    <citation type="submission" date="2020-11" db="EMBL/GenBank/DDBJ databases">
        <title>Chlorella ohadii genome sequencing and assembly.</title>
        <authorList>
            <person name="Murik O."/>
            <person name="Treves H."/>
            <person name="Kedem I."/>
            <person name="Shotland Y."/>
            <person name="Kaplan A."/>
        </authorList>
    </citation>
    <scope>NUCLEOTIDE SEQUENCE</scope>
    <source>
        <strain evidence="11">1</strain>
    </source>
</reference>
<evidence type="ECO:0000256" key="7">
    <source>
        <dbReference type="ARBA" id="ARBA00022989"/>
    </source>
</evidence>
<evidence type="ECO:0000256" key="1">
    <source>
        <dbReference type="ARBA" id="ARBA00004389"/>
    </source>
</evidence>
<keyword evidence="4" id="KW-0337">GPI-anchor biosynthesis</keyword>
<dbReference type="Pfam" id="PF08320">
    <property type="entry name" value="PIG-X"/>
    <property type="match status" value="1"/>
</dbReference>
<dbReference type="EMBL" id="JADXDR010000156">
    <property type="protein sequence ID" value="KAI7837312.1"/>
    <property type="molecule type" value="Genomic_DNA"/>
</dbReference>
<dbReference type="InterPro" id="IPR013233">
    <property type="entry name" value="PIG-X/PBN1"/>
</dbReference>
<evidence type="ECO:0008006" key="13">
    <source>
        <dbReference type="Google" id="ProtNLM"/>
    </source>
</evidence>
<dbReference type="PANTHER" id="PTHR28650:SF1">
    <property type="entry name" value="PHOSPHATIDYLINOSITOL-GLYCAN BIOSYNTHESIS CLASS X PROTEIN"/>
    <property type="match status" value="1"/>
</dbReference>
<comment type="pathway">
    <text evidence="2">Glycolipid biosynthesis; glycosylphosphatidylinositol-anchor biosynthesis.</text>
</comment>
<comment type="subcellular location">
    <subcellularLocation>
        <location evidence="1">Endoplasmic reticulum membrane</location>
        <topology evidence="1">Single-pass membrane protein</topology>
    </subcellularLocation>
</comment>
<evidence type="ECO:0000256" key="8">
    <source>
        <dbReference type="ARBA" id="ARBA00023136"/>
    </source>
</evidence>
<dbReference type="PANTHER" id="PTHR28650">
    <property type="entry name" value="PHOSPHATIDYLINOSITOL-GLYCAN BIOSYNTHESIS CLASS X PROTEIN"/>
    <property type="match status" value="1"/>
</dbReference>
<evidence type="ECO:0000313" key="12">
    <source>
        <dbReference type="Proteomes" id="UP001205105"/>
    </source>
</evidence>
<evidence type="ECO:0000256" key="5">
    <source>
        <dbReference type="ARBA" id="ARBA00022692"/>
    </source>
</evidence>
<feature type="transmembrane region" description="Helical" evidence="10">
    <location>
        <begin position="186"/>
        <end position="210"/>
    </location>
</feature>
<evidence type="ECO:0000256" key="9">
    <source>
        <dbReference type="ARBA" id="ARBA00023180"/>
    </source>
</evidence>
<evidence type="ECO:0000256" key="10">
    <source>
        <dbReference type="SAM" id="Phobius"/>
    </source>
</evidence>
<keyword evidence="8 10" id="KW-0472">Membrane</keyword>
<sequence>MAAPAAGAVADAAAAAAQQPQPSRCGEAALLQPLPPAIFADVYQLDNVAAVGQGPAVRLFGPVDVESIERFSQPTLLAVYSSTTQAAGQQESNCTELTLTVPLHARYPHPVDPQQQQAAPAAGWLRWLGSLRSAAAVAELPLPLVLARCPAANGAAEEWQAAVLQPEAPEPVIWDMPAGNLRHGPLVAAGTAAALGCGVAAVLAALFMPLSRPPRAQQKRRKQA</sequence>
<proteinExistence type="inferred from homology"/>
<dbReference type="AlphaFoldDB" id="A0AAD5DGM2"/>
<comment type="caution">
    <text evidence="11">The sequence shown here is derived from an EMBL/GenBank/DDBJ whole genome shotgun (WGS) entry which is preliminary data.</text>
</comment>
<evidence type="ECO:0000256" key="4">
    <source>
        <dbReference type="ARBA" id="ARBA00022502"/>
    </source>
</evidence>
<evidence type="ECO:0000256" key="6">
    <source>
        <dbReference type="ARBA" id="ARBA00022824"/>
    </source>
</evidence>
<protein>
    <recommendedName>
        <fullName evidence="13">Protein PBN1</fullName>
    </recommendedName>
</protein>
<accession>A0AAD5DGM2</accession>
<name>A0AAD5DGM2_9CHLO</name>
<keyword evidence="7 10" id="KW-1133">Transmembrane helix</keyword>
<dbReference type="InterPro" id="IPR040039">
    <property type="entry name" value="PIGX"/>
</dbReference>
<evidence type="ECO:0000256" key="3">
    <source>
        <dbReference type="ARBA" id="ARBA00010345"/>
    </source>
</evidence>
<keyword evidence="5 10" id="KW-0812">Transmembrane</keyword>